<dbReference type="Gene3D" id="3.40.50.2300">
    <property type="match status" value="2"/>
</dbReference>
<dbReference type="AlphaFoldDB" id="A0A1L8RFK4"/>
<evidence type="ECO:0000259" key="4">
    <source>
        <dbReference type="PROSITE" id="PS50949"/>
    </source>
</evidence>
<keyword evidence="2" id="KW-0238">DNA-binding</keyword>
<dbReference type="Gene3D" id="1.10.10.10">
    <property type="entry name" value="Winged helix-like DNA-binding domain superfamily/Winged helix DNA-binding domain"/>
    <property type="match status" value="1"/>
</dbReference>
<evidence type="ECO:0000313" key="6">
    <source>
        <dbReference type="Proteomes" id="UP000181884"/>
    </source>
</evidence>
<sequence length="344" mass="38268">MNQPLYQVILANLKEEILNGTLPIGAQLPTEKELSERYQVSRITSKRALTELEQAGLIERVRGKGSFVKAQTAVGPRSKRILFLLPFLNDLSLGDFTKGLLPVMQEQGFELMMTTPESLTTKRADELMAEYDGMIYYVSDEESHLDLLLELSLKQFPVILLDKKIYDVAFPTVSSDNREGGFLATELLIQQHHQQIAYLFGDLGHRPQSVRQRYLGYLQALDQAGLAFHSRLEAGMTVSEELPAYLAEHGITALVCENDLTAIAAARLLKKHGLQVPGDISIIGFDDIQAARFVEPPLTTIAQNFDQLGQQAGEAMLQWLAGTQPTDTSLPVSLIIRQSTKELM</sequence>
<proteinExistence type="predicted"/>
<dbReference type="RefSeq" id="WP_067394670.1">
    <property type="nucleotide sequence ID" value="NZ_JXKH01000004.1"/>
</dbReference>
<dbReference type="CDD" id="cd07377">
    <property type="entry name" value="WHTH_GntR"/>
    <property type="match status" value="1"/>
</dbReference>
<dbReference type="InterPro" id="IPR036390">
    <property type="entry name" value="WH_DNA-bd_sf"/>
</dbReference>
<dbReference type="InterPro" id="IPR028082">
    <property type="entry name" value="Peripla_BP_I"/>
</dbReference>
<keyword evidence="6" id="KW-1185">Reference proteome</keyword>
<dbReference type="PRINTS" id="PR00035">
    <property type="entry name" value="HTHGNTR"/>
</dbReference>
<dbReference type="Proteomes" id="UP000181884">
    <property type="component" value="Unassembled WGS sequence"/>
</dbReference>
<organism evidence="5 6">
    <name type="scientific">Enterococcus canis</name>
    <dbReference type="NCBI Taxonomy" id="214095"/>
    <lineage>
        <taxon>Bacteria</taxon>
        <taxon>Bacillati</taxon>
        <taxon>Bacillota</taxon>
        <taxon>Bacilli</taxon>
        <taxon>Lactobacillales</taxon>
        <taxon>Enterococcaceae</taxon>
        <taxon>Enterococcus</taxon>
    </lineage>
</organism>
<dbReference type="STRING" id="214095.RU97_GL001872"/>
<dbReference type="Pfam" id="PF00392">
    <property type="entry name" value="GntR"/>
    <property type="match status" value="1"/>
</dbReference>
<dbReference type="PANTHER" id="PTHR30146:SF109">
    <property type="entry name" value="HTH-TYPE TRANSCRIPTIONAL REGULATOR GALS"/>
    <property type="match status" value="1"/>
</dbReference>
<name>A0A1L8RFK4_9ENTE</name>
<dbReference type="Pfam" id="PF13377">
    <property type="entry name" value="Peripla_BP_3"/>
    <property type="match status" value="1"/>
</dbReference>
<comment type="caution">
    <text evidence="5">The sequence shown here is derived from an EMBL/GenBank/DDBJ whole genome shotgun (WGS) entry which is preliminary data.</text>
</comment>
<dbReference type="GO" id="GO:0003700">
    <property type="term" value="F:DNA-binding transcription factor activity"/>
    <property type="evidence" value="ECO:0007669"/>
    <property type="project" value="InterPro"/>
</dbReference>
<keyword evidence="1" id="KW-0805">Transcription regulation</keyword>
<dbReference type="PANTHER" id="PTHR30146">
    <property type="entry name" value="LACI-RELATED TRANSCRIPTIONAL REPRESSOR"/>
    <property type="match status" value="1"/>
</dbReference>
<protein>
    <submittedName>
        <fullName evidence="5">Transcriptional repressor of the arabinose operon</fullName>
    </submittedName>
</protein>
<reference evidence="5 6" key="1">
    <citation type="submission" date="2014-12" db="EMBL/GenBank/DDBJ databases">
        <title>Draft genome sequences of 29 type strains of Enterococci.</title>
        <authorList>
            <person name="Zhong Z."/>
            <person name="Sun Z."/>
            <person name="Liu W."/>
            <person name="Zhang W."/>
            <person name="Zhang H."/>
        </authorList>
    </citation>
    <scope>NUCLEOTIDE SEQUENCE [LARGE SCALE GENOMIC DNA]</scope>
    <source>
        <strain evidence="5 6">DSM 17029</strain>
    </source>
</reference>
<evidence type="ECO:0000256" key="2">
    <source>
        <dbReference type="ARBA" id="ARBA00023125"/>
    </source>
</evidence>
<evidence type="ECO:0000256" key="3">
    <source>
        <dbReference type="ARBA" id="ARBA00023163"/>
    </source>
</evidence>
<keyword evidence="3" id="KW-0804">Transcription</keyword>
<evidence type="ECO:0000256" key="1">
    <source>
        <dbReference type="ARBA" id="ARBA00023015"/>
    </source>
</evidence>
<evidence type="ECO:0000313" key="5">
    <source>
        <dbReference type="EMBL" id="OJG18475.1"/>
    </source>
</evidence>
<dbReference type="InterPro" id="IPR046335">
    <property type="entry name" value="LacI/GalR-like_sensor"/>
</dbReference>
<dbReference type="InterPro" id="IPR000524">
    <property type="entry name" value="Tscrpt_reg_HTH_GntR"/>
</dbReference>
<dbReference type="PROSITE" id="PS50949">
    <property type="entry name" value="HTH_GNTR"/>
    <property type="match status" value="1"/>
</dbReference>
<dbReference type="SMART" id="SM00345">
    <property type="entry name" value="HTH_GNTR"/>
    <property type="match status" value="1"/>
</dbReference>
<dbReference type="EMBL" id="JXKH01000004">
    <property type="protein sequence ID" value="OJG18475.1"/>
    <property type="molecule type" value="Genomic_DNA"/>
</dbReference>
<dbReference type="CDD" id="cd06267">
    <property type="entry name" value="PBP1_LacI_sugar_binding-like"/>
    <property type="match status" value="1"/>
</dbReference>
<dbReference type="InterPro" id="IPR036388">
    <property type="entry name" value="WH-like_DNA-bd_sf"/>
</dbReference>
<gene>
    <name evidence="5" type="ORF">RU97_GL001872</name>
</gene>
<accession>A0A1L8RFK4</accession>
<feature type="domain" description="HTH gntR-type" evidence="4">
    <location>
        <begin position="3"/>
        <end position="71"/>
    </location>
</feature>
<dbReference type="SUPFAM" id="SSF53822">
    <property type="entry name" value="Periplasmic binding protein-like I"/>
    <property type="match status" value="1"/>
</dbReference>
<dbReference type="GO" id="GO:0000976">
    <property type="term" value="F:transcription cis-regulatory region binding"/>
    <property type="evidence" value="ECO:0007669"/>
    <property type="project" value="TreeGrafter"/>
</dbReference>
<dbReference type="SUPFAM" id="SSF46785">
    <property type="entry name" value="Winged helix' DNA-binding domain"/>
    <property type="match status" value="1"/>
</dbReference>